<feature type="compositionally biased region" description="Basic and acidic residues" evidence="1">
    <location>
        <begin position="1142"/>
        <end position="1182"/>
    </location>
</feature>
<reference evidence="2" key="1">
    <citation type="submission" date="2021-01" db="EMBL/GenBank/DDBJ databases">
        <authorList>
            <person name="Corre E."/>
            <person name="Pelletier E."/>
            <person name="Niang G."/>
            <person name="Scheremetjew M."/>
            <person name="Finn R."/>
            <person name="Kale V."/>
            <person name="Holt S."/>
            <person name="Cochrane G."/>
            <person name="Meng A."/>
            <person name="Brown T."/>
            <person name="Cohen L."/>
        </authorList>
    </citation>
    <scope>NUCLEOTIDE SEQUENCE</scope>
    <source>
        <strain evidence="2">GSO104</strain>
    </source>
</reference>
<feature type="compositionally biased region" description="Basic and acidic residues" evidence="1">
    <location>
        <begin position="1543"/>
        <end position="1559"/>
    </location>
</feature>
<accession>A0A7S4QH22</accession>
<name>A0A7S4QH22_9STRA</name>
<feature type="compositionally biased region" description="Pro residues" evidence="1">
    <location>
        <begin position="451"/>
        <end position="469"/>
    </location>
</feature>
<feature type="compositionally biased region" description="Low complexity" evidence="1">
    <location>
        <begin position="1437"/>
        <end position="1447"/>
    </location>
</feature>
<feature type="compositionally biased region" description="Basic and acidic residues" evidence="1">
    <location>
        <begin position="1448"/>
        <end position="1512"/>
    </location>
</feature>
<feature type="compositionally biased region" description="Polar residues" evidence="1">
    <location>
        <begin position="974"/>
        <end position="983"/>
    </location>
</feature>
<feature type="compositionally biased region" description="Basic and acidic residues" evidence="1">
    <location>
        <begin position="153"/>
        <end position="165"/>
    </location>
</feature>
<feature type="compositionally biased region" description="Polar residues" evidence="1">
    <location>
        <begin position="1291"/>
        <end position="1300"/>
    </location>
</feature>
<dbReference type="PANTHER" id="PTHR45615:SF66">
    <property type="entry name" value="CARD DOMAIN-CONTAINING PROTEIN"/>
    <property type="match status" value="1"/>
</dbReference>
<feature type="compositionally biased region" description="Pro residues" evidence="1">
    <location>
        <begin position="531"/>
        <end position="541"/>
    </location>
</feature>
<feature type="region of interest" description="Disordered" evidence="1">
    <location>
        <begin position="1592"/>
        <end position="1617"/>
    </location>
</feature>
<feature type="region of interest" description="Disordered" evidence="1">
    <location>
        <begin position="439"/>
        <end position="698"/>
    </location>
</feature>
<feature type="compositionally biased region" description="Basic and acidic residues" evidence="1">
    <location>
        <begin position="1189"/>
        <end position="1211"/>
    </location>
</feature>
<feature type="compositionally biased region" description="Basic and acidic residues" evidence="1">
    <location>
        <begin position="802"/>
        <end position="926"/>
    </location>
</feature>
<gene>
    <name evidence="2" type="ORF">DBRI00130_LOCUS2730</name>
</gene>
<feature type="compositionally biased region" description="Basic and acidic residues" evidence="1">
    <location>
        <begin position="1103"/>
        <end position="1135"/>
    </location>
</feature>
<organism evidence="2">
    <name type="scientific">Ditylum brightwellii</name>
    <dbReference type="NCBI Taxonomy" id="49249"/>
    <lineage>
        <taxon>Eukaryota</taxon>
        <taxon>Sar</taxon>
        <taxon>Stramenopiles</taxon>
        <taxon>Ochrophyta</taxon>
        <taxon>Bacillariophyta</taxon>
        <taxon>Mediophyceae</taxon>
        <taxon>Lithodesmiophycidae</taxon>
        <taxon>Lithodesmiales</taxon>
        <taxon>Lithodesmiaceae</taxon>
        <taxon>Ditylum</taxon>
    </lineage>
</organism>
<dbReference type="SUPFAM" id="SSF58113">
    <property type="entry name" value="Apolipoprotein A-I"/>
    <property type="match status" value="1"/>
</dbReference>
<feature type="compositionally biased region" description="Basic and acidic residues" evidence="1">
    <location>
        <begin position="934"/>
        <end position="944"/>
    </location>
</feature>
<feature type="compositionally biased region" description="Basic and acidic residues" evidence="1">
    <location>
        <begin position="110"/>
        <end position="123"/>
    </location>
</feature>
<feature type="compositionally biased region" description="Polar residues" evidence="1">
    <location>
        <begin position="1723"/>
        <end position="1743"/>
    </location>
</feature>
<feature type="compositionally biased region" description="Low complexity" evidence="1">
    <location>
        <begin position="665"/>
        <end position="674"/>
    </location>
</feature>
<feature type="compositionally biased region" description="Basic and acidic residues" evidence="1">
    <location>
        <begin position="1247"/>
        <end position="1269"/>
    </location>
</feature>
<feature type="region of interest" description="Disordered" evidence="1">
    <location>
        <begin position="1539"/>
        <end position="1561"/>
    </location>
</feature>
<feature type="compositionally biased region" description="Basic and acidic residues" evidence="1">
    <location>
        <begin position="1218"/>
        <end position="1240"/>
    </location>
</feature>
<feature type="compositionally biased region" description="Low complexity" evidence="1">
    <location>
        <begin position="133"/>
        <end position="149"/>
    </location>
</feature>
<feature type="region of interest" description="Disordered" evidence="1">
    <location>
        <begin position="1712"/>
        <end position="1751"/>
    </location>
</feature>
<feature type="compositionally biased region" description="Basic and acidic residues" evidence="1">
    <location>
        <begin position="773"/>
        <end position="795"/>
    </location>
</feature>
<feature type="compositionally biased region" description="Polar residues" evidence="1">
    <location>
        <begin position="682"/>
        <end position="698"/>
    </location>
</feature>
<dbReference type="PANTHER" id="PTHR45615">
    <property type="entry name" value="MYOSIN HEAVY CHAIN, NON-MUSCLE"/>
    <property type="match status" value="1"/>
</dbReference>
<feature type="compositionally biased region" description="Basic and acidic residues" evidence="1">
    <location>
        <begin position="570"/>
        <end position="629"/>
    </location>
</feature>
<feature type="compositionally biased region" description="Pro residues" evidence="1">
    <location>
        <begin position="479"/>
        <end position="494"/>
    </location>
</feature>
<feature type="compositionally biased region" description="Low complexity" evidence="1">
    <location>
        <begin position="495"/>
        <end position="530"/>
    </location>
</feature>
<feature type="region of interest" description="Disordered" evidence="1">
    <location>
        <begin position="79"/>
        <end position="171"/>
    </location>
</feature>
<proteinExistence type="predicted"/>
<feature type="region of interest" description="Disordered" evidence="1">
    <location>
        <begin position="1086"/>
        <end position="1376"/>
    </location>
</feature>
<feature type="compositionally biased region" description="Basic and acidic residues" evidence="1">
    <location>
        <begin position="552"/>
        <end position="562"/>
    </location>
</feature>
<feature type="region of interest" description="Disordered" evidence="1">
    <location>
        <begin position="1417"/>
        <end position="1514"/>
    </location>
</feature>
<feature type="region of interest" description="Disordered" evidence="1">
    <location>
        <begin position="770"/>
        <end position="1049"/>
    </location>
</feature>
<protein>
    <submittedName>
        <fullName evidence="2">Uncharacterized protein</fullName>
    </submittedName>
</protein>
<sequence length="1807" mass="188665">MKITCMNSGNGGANNNSGVKNFALLSLLASMATTSYAFTSITPSSITSKTAALFPRDSNIVAPVITPIHRRSIGDSITKLYDSATPPTPPTPPSPKDDSDTPSETSDAPSAKKEQEPVEKDDPVQTPPPTPPAQDVAAEVEAALQQAKNALKKVSESDKAEEGKVDLGTLDPEGQAEFISRVKTGQLRASDVESTAKTLKTKQEEKLKLKFTADGATAAVGAGLFGAAAGLILDSQVFLSGGLPPEGLSFLEDVSPVVPPAVLGVSLGAAAFAAGSLENFPGPLVRTVFGEPVKAAGRSIAAVPDKIATAAKKSIDSAVDEAKAVPGKIKTKASETAQNAIDEVKATPGRVVEKTKEVVKETEEKIEQAVKDTVEEIKATPGRVAEGTKKAVENTVEGTKKAVSDTVEDTKKAVKEKVDEVVAVPKKVGDEISGAVSKILPAGTETSTTKLPPPKVTPPKPAAPSPPPQVTKAAAASPKKPPSTPTPPQPPKFSPPKVSVPKISVPKVEVPKVSVPKVSVPKVSMPKIDIPSPPKAPPPQPTDKVTTPPKALPKEPKKKEEDNFVFSEVSLKEFINDSQKGKPSKEDITVSLQKAKDESSRAREAETKTREAEEKKAKVASEKKAEQALKKARPGQTISLFDIFGQTEKDSSTSAAKSPTPPTTAAPRPMSAAPRGVPTISKWRQNSDGSVSGFISGSRNFKEGEAMTTSPIMGTVSGGMVVQTKSGSRYYLDEQTQEQADSAKGFFGLFRGGAATKKTEVALSAVQKAEAAQAKRREESEAKKAAIAKAEEKKAAMAAAAEAKKAAIAEAAEARRQEAEEKKAAAAAAAEEKKRAMAEAAEARRQEAEEKKAAAAAAAEEKKRAMTEAAEARRQEAEQKRAAMTDAAEAQRKATEEKKAALEEKRREAEKKAALEEKRREAEQKKAASLAAAEAKKKEAEQKRATAASANQAEQVMKKAKPGATISLFGFGAPTQSTDEASPTPTPKPIRPSVAPRQVSAAPRGVPTISRWRQNRDGSIAGFISGSPNFKDGEAITTSPITSEGVGGAVVQTSSGSRYFLEEQSAEDAKSASGLFGLFGGGARTSAGVKATEPVTSVQKGADAAKARRKEAEAKKAAMAEAAEARRREAEERKAAAAAAAEAKKASMVEAAEARRQEAEERKAAMAEAAEARRQEAEEKKAAAAAAAEAKKAALAEAAEARRQEAEEKKAAAAAAAEAKKAALAEAAEARRQEAEEKKAAAAAAAEAKKAALAEAAEARRQEAEEKKAAAAKGKVNPPVSDKPKKPFSFGTFTLGSPPTSDKVPEEKTAAAPVSDKPKKPFSFGTFTLGSPPASDKAPAVAKPQQVSAAPRGVPTINRWKQNRDGSISGFISGSPNFREGEAVTTSPITSDPVGGAVVQTASGSRYFLAAKTVGRGATAAGAKSKEPVSSAQKVSKANQEAASRRAAMAEERKAAAEQKRQEVEAKRAAAAEALANKRQEAEEKRKAIAAAADEKRRQAQELRDRAKEASAKKAAAAAAEKAMKQAKPRASISLFGGGADAAAEKERKKRAAEAEKAMKQAKPRASISIFGFGADASGEEERKKRAAEAKKAMKQAKPRASISLFGGTSKVEPGEAIAPRGVPTIVRWRKRGDGGISGKIYGSPNFRDGEQVETSPIVSGSIGNNSLVKTGSGSSYFLSQTLPQGNAQNKRAAENAARTARSGATINLPSKKEAPQAAKKTLNISRSTPTVPIKSQPSSSGTKRAPRGVPTLVSWRKNRDGSITGFISGSPNFSEGERITTSPIASGDISAGQVVRTGSGSSYFLI</sequence>
<evidence type="ECO:0000256" key="1">
    <source>
        <dbReference type="SAM" id="MobiDB-lite"/>
    </source>
</evidence>
<evidence type="ECO:0000313" key="2">
    <source>
        <dbReference type="EMBL" id="CAE4583440.1"/>
    </source>
</evidence>
<dbReference type="EMBL" id="HBNS01003364">
    <property type="protein sequence ID" value="CAE4583440.1"/>
    <property type="molecule type" value="Transcribed_RNA"/>
</dbReference>